<sequence>MLKEMTEKSLMKCVSSFLMFIKVFKDETLQSTFVPNYLKYPSFPYIKTSESYQPVKADFPTETIIKVRLAQSEEEDFYEFEAPTKTCDYPYFLQIISKELNIRPEEIKKVRKLPNTIVRCEADLRRLSDGTELEVVTG</sequence>
<dbReference type="WBParaSite" id="TREG1_40050.3">
    <property type="protein sequence ID" value="TREG1_40050.3"/>
    <property type="gene ID" value="TREG1_40050"/>
</dbReference>
<proteinExistence type="predicted"/>
<keyword evidence="1" id="KW-1185">Reference proteome</keyword>
<evidence type="ECO:0000313" key="3">
    <source>
        <dbReference type="WBParaSite" id="TREG1_40050.3"/>
    </source>
</evidence>
<dbReference type="WBParaSite" id="TREG1_40050.4">
    <property type="protein sequence ID" value="TREG1_40050.4"/>
    <property type="gene ID" value="TREG1_40050"/>
</dbReference>
<dbReference type="PANTHER" id="PTHR24192">
    <property type="entry name" value="ANKYRIN REPEAT DOMAIN 40"/>
    <property type="match status" value="1"/>
</dbReference>
<dbReference type="PANTHER" id="PTHR24192:SF3">
    <property type="entry name" value="ANKYRIN REPEAT DOMAIN 40"/>
    <property type="match status" value="1"/>
</dbReference>
<dbReference type="AlphaFoldDB" id="A0AA85JMD3"/>
<organism evidence="1 2">
    <name type="scientific">Trichobilharzia regenti</name>
    <name type="common">Nasal bird schistosome</name>
    <dbReference type="NCBI Taxonomy" id="157069"/>
    <lineage>
        <taxon>Eukaryota</taxon>
        <taxon>Metazoa</taxon>
        <taxon>Spiralia</taxon>
        <taxon>Lophotrochozoa</taxon>
        <taxon>Platyhelminthes</taxon>
        <taxon>Trematoda</taxon>
        <taxon>Digenea</taxon>
        <taxon>Strigeidida</taxon>
        <taxon>Schistosomatoidea</taxon>
        <taxon>Schistosomatidae</taxon>
        <taxon>Trichobilharzia</taxon>
    </lineage>
</organism>
<protein>
    <submittedName>
        <fullName evidence="2 3">DUF2344 domain-containing protein</fullName>
    </submittedName>
</protein>
<evidence type="ECO:0000313" key="2">
    <source>
        <dbReference type="WBParaSite" id="TREG1_40050.2"/>
    </source>
</evidence>
<accession>A0AA85JMD3</accession>
<dbReference type="Proteomes" id="UP000050795">
    <property type="component" value="Unassembled WGS sequence"/>
</dbReference>
<reference evidence="1" key="1">
    <citation type="submission" date="2022-06" db="EMBL/GenBank/DDBJ databases">
        <authorList>
            <person name="Berger JAMES D."/>
            <person name="Berger JAMES D."/>
        </authorList>
    </citation>
    <scope>NUCLEOTIDE SEQUENCE [LARGE SCALE GENOMIC DNA]</scope>
</reference>
<dbReference type="InterPro" id="IPR039195">
    <property type="entry name" value="ANKRD40"/>
</dbReference>
<dbReference type="WBParaSite" id="TREG1_40050.2">
    <property type="protein sequence ID" value="TREG1_40050.2"/>
    <property type="gene ID" value="TREG1_40050"/>
</dbReference>
<name>A0AA85JMD3_TRIRE</name>
<reference evidence="2 3" key="2">
    <citation type="submission" date="2023-11" db="UniProtKB">
        <authorList>
            <consortium name="WormBaseParasite"/>
        </authorList>
    </citation>
    <scope>IDENTIFICATION</scope>
</reference>
<evidence type="ECO:0000313" key="1">
    <source>
        <dbReference type="Proteomes" id="UP000050795"/>
    </source>
</evidence>